<evidence type="ECO:0000313" key="1">
    <source>
        <dbReference type="EMBL" id="OAK60696.1"/>
    </source>
</evidence>
<dbReference type="RefSeq" id="WP_081269663.1">
    <property type="nucleotide sequence ID" value="NZ_LVHG01000060.1"/>
</dbReference>
<dbReference type="AlphaFoldDB" id="A0AA91I9F9"/>
<sequence>MNFGEAQTLAERAVAVQAMAEDVPSPCSSVCRMDRLSGFCEGCLRTIPEIAGWSKMEDETRRHVWRAIELRALAGIWRAPGDHAA</sequence>
<dbReference type="PANTHER" id="PTHR35175">
    <property type="entry name" value="DUF1289 DOMAIN-CONTAINING PROTEIN"/>
    <property type="match status" value="1"/>
</dbReference>
<protein>
    <submittedName>
        <fullName evidence="1">Fe-S oxidoreductase</fullName>
    </submittedName>
</protein>
<gene>
    <name evidence="1" type="ORF">A3K87_23200</name>
</gene>
<name>A0AA91I9F9_VARPD</name>
<dbReference type="PANTHER" id="PTHR35175:SF2">
    <property type="entry name" value="DUF1289 DOMAIN-CONTAINING PROTEIN"/>
    <property type="match status" value="1"/>
</dbReference>
<organism evidence="1 2">
    <name type="scientific">Variovorax paradoxus</name>
    <dbReference type="NCBI Taxonomy" id="34073"/>
    <lineage>
        <taxon>Bacteria</taxon>
        <taxon>Pseudomonadati</taxon>
        <taxon>Pseudomonadota</taxon>
        <taxon>Betaproteobacteria</taxon>
        <taxon>Burkholderiales</taxon>
        <taxon>Comamonadaceae</taxon>
        <taxon>Variovorax</taxon>
    </lineage>
</organism>
<proteinExistence type="predicted"/>
<reference evidence="1 2" key="1">
    <citation type="submission" date="2016-03" db="EMBL/GenBank/DDBJ databases">
        <title>Genome sequence of Variovorax paradoxus KB5.</title>
        <authorList>
            <person name="Jeong H."/>
            <person name="Hong C.E."/>
            <person name="Jo S.H."/>
            <person name="Park J.M."/>
        </authorList>
    </citation>
    <scope>NUCLEOTIDE SEQUENCE [LARGE SCALE GENOMIC DNA]</scope>
    <source>
        <strain evidence="1 2">KB5</strain>
    </source>
</reference>
<comment type="caution">
    <text evidence="1">The sequence shown here is derived from an EMBL/GenBank/DDBJ whole genome shotgun (WGS) entry which is preliminary data.</text>
</comment>
<dbReference type="InterPro" id="IPR010710">
    <property type="entry name" value="DUF1289"/>
</dbReference>
<accession>A0AA91I9F9</accession>
<dbReference type="Proteomes" id="UP000077852">
    <property type="component" value="Unassembled WGS sequence"/>
</dbReference>
<dbReference type="EMBL" id="LVHG01000060">
    <property type="protein sequence ID" value="OAK60696.1"/>
    <property type="molecule type" value="Genomic_DNA"/>
</dbReference>
<evidence type="ECO:0000313" key="2">
    <source>
        <dbReference type="Proteomes" id="UP000077852"/>
    </source>
</evidence>
<dbReference type="Pfam" id="PF06945">
    <property type="entry name" value="DUF1289"/>
    <property type="match status" value="1"/>
</dbReference>